<comment type="caution">
    <text evidence="2">The sequence shown here is derived from an EMBL/GenBank/DDBJ whole genome shotgun (WGS) entry which is preliminary data.</text>
</comment>
<feature type="transmembrane region" description="Helical" evidence="1">
    <location>
        <begin position="12"/>
        <end position="39"/>
    </location>
</feature>
<dbReference type="STRING" id="89059.LAC1533_1435"/>
<reference evidence="2 3" key="1">
    <citation type="journal article" date="2015" name="Genome Announc.">
        <title>Expanding the biotechnology potential of lactobacilli through comparative genomics of 213 strains and associated genera.</title>
        <authorList>
            <person name="Sun Z."/>
            <person name="Harris H.M."/>
            <person name="McCann A."/>
            <person name="Guo C."/>
            <person name="Argimon S."/>
            <person name="Zhang W."/>
            <person name="Yang X."/>
            <person name="Jeffery I.B."/>
            <person name="Cooney J.C."/>
            <person name="Kagawa T.F."/>
            <person name="Liu W."/>
            <person name="Song Y."/>
            <person name="Salvetti E."/>
            <person name="Wrobel A."/>
            <person name="Rasinkangas P."/>
            <person name="Parkhill J."/>
            <person name="Rea M.C."/>
            <person name="O'Sullivan O."/>
            <person name="Ritari J."/>
            <person name="Douillard F.P."/>
            <person name="Paul Ross R."/>
            <person name="Yang R."/>
            <person name="Briner A.E."/>
            <person name="Felis G.E."/>
            <person name="de Vos W.M."/>
            <person name="Barrangou R."/>
            <person name="Klaenhammer T.R."/>
            <person name="Caufield P.W."/>
            <person name="Cui Y."/>
            <person name="Zhang H."/>
            <person name="O'Toole P.W."/>
        </authorList>
    </citation>
    <scope>NUCLEOTIDE SEQUENCE [LARGE SCALE GENOMIC DNA]</scope>
    <source>
        <strain evidence="2 3">DSM 15353</strain>
    </source>
</reference>
<feature type="transmembrane region" description="Helical" evidence="1">
    <location>
        <begin position="118"/>
        <end position="139"/>
    </location>
</feature>
<keyword evidence="1" id="KW-0812">Transmembrane</keyword>
<organism evidence="2 3">
    <name type="scientific">Ligilactobacillus acidipiscis</name>
    <dbReference type="NCBI Taxonomy" id="89059"/>
    <lineage>
        <taxon>Bacteria</taxon>
        <taxon>Bacillati</taxon>
        <taxon>Bacillota</taxon>
        <taxon>Bacilli</taxon>
        <taxon>Lactobacillales</taxon>
        <taxon>Lactobacillaceae</taxon>
        <taxon>Ligilactobacillus</taxon>
    </lineage>
</organism>
<gene>
    <name evidence="2" type="ORF">IV43_GL000489</name>
</gene>
<dbReference type="PATRIC" id="fig|89059.3.peg.497"/>
<keyword evidence="1" id="KW-0472">Membrane</keyword>
<dbReference type="OrthoDB" id="10008943at2"/>
<dbReference type="AlphaFoldDB" id="A0A0R2JQW2"/>
<proteinExistence type="predicted"/>
<evidence type="ECO:0008006" key="4">
    <source>
        <dbReference type="Google" id="ProtNLM"/>
    </source>
</evidence>
<dbReference type="RefSeq" id="WP_056988185.1">
    <property type="nucleotide sequence ID" value="NZ_JQBK01000141.1"/>
</dbReference>
<dbReference type="EMBL" id="JQBK01000141">
    <property type="protein sequence ID" value="KRN79486.1"/>
    <property type="molecule type" value="Genomic_DNA"/>
</dbReference>
<protein>
    <recommendedName>
        <fullName evidence="4">DUF2975 domain-containing protein</fullName>
    </recommendedName>
</protein>
<name>A0A0R2JQW2_9LACO</name>
<sequence>MNKGIKFSLKFLSLLSVIAKGVFAFAAAMFLFVGVVIAIPPLRDQVTTNMPIGGRSIPIDGSLNNMTLAFGALILEIILALILFSIANSLKNLINNMQQGHFFTANNLRYLKQILNNMWELISLQGIFIVGALGFDFYAGEYTFNSDFTSLLIMFVFLAIFYTTYTLIKKGVVLKEDNDSFI</sequence>
<evidence type="ECO:0000313" key="3">
    <source>
        <dbReference type="Proteomes" id="UP000051491"/>
    </source>
</evidence>
<feature type="transmembrane region" description="Helical" evidence="1">
    <location>
        <begin position="68"/>
        <end position="87"/>
    </location>
</feature>
<evidence type="ECO:0000256" key="1">
    <source>
        <dbReference type="SAM" id="Phobius"/>
    </source>
</evidence>
<evidence type="ECO:0000313" key="2">
    <source>
        <dbReference type="EMBL" id="KRN79486.1"/>
    </source>
</evidence>
<accession>A0A0R2JQW2</accession>
<keyword evidence="1" id="KW-1133">Transmembrane helix</keyword>
<feature type="transmembrane region" description="Helical" evidence="1">
    <location>
        <begin position="151"/>
        <end position="168"/>
    </location>
</feature>
<dbReference type="Proteomes" id="UP000051491">
    <property type="component" value="Unassembled WGS sequence"/>
</dbReference>